<dbReference type="GO" id="GO:0003682">
    <property type="term" value="F:chromatin binding"/>
    <property type="evidence" value="ECO:0007669"/>
    <property type="project" value="TreeGrafter"/>
</dbReference>
<sequence length="423" mass="48603">MSERKLKTVSSQSFYGECATAVPPVAQPESRKRLLEFLEDGFLLKEFKTQKEAFEFTNANPSNLMHVFAVEFEKSGKRLYVGASYSTFWKTYQRMKLRSQPLHFYEVIREGNSGKLYYDVEFSKDVNAERDGEKMVDDLLLETQRLLVHLFPSMMRGVDLNFRTILELDSSTGKKFSRHLILPQVNFRSNEEAGVFVKELCRRCMESQKEFIRVVDTSGESETTFVDQAVYTKNRCFRLLGSSKYGRSTPLVFTERSPYAHRLDEQVFLKSLVCNVSPLEPCLSIDDLPRSKAGSRMATRTLAVNGQHGSRGPSPYPHVDAIIEKLISLPNHKGYVRNWVFYGSNMTIMYNIAGRYRFCENVQRHHRSNNVYLIADLVEGEIRQYCYDPDCRGFRSSPWIIPGDTADDGSIPDELLNTVDVDI</sequence>
<dbReference type="GO" id="GO:0006264">
    <property type="term" value="P:mitochondrial DNA replication"/>
    <property type="evidence" value="ECO:0007669"/>
    <property type="project" value="TreeGrafter"/>
</dbReference>
<evidence type="ECO:0000256" key="3">
    <source>
        <dbReference type="ARBA" id="ARBA00044768"/>
    </source>
</evidence>
<feature type="domain" description="C962R-like N-terminal AEP" evidence="5">
    <location>
        <begin position="73"/>
        <end position="252"/>
    </location>
</feature>
<dbReference type="EC" id="2.7.7.102" evidence="3"/>
<dbReference type="GO" id="GO:0005759">
    <property type="term" value="C:mitochondrial matrix"/>
    <property type="evidence" value="ECO:0007669"/>
    <property type="project" value="TreeGrafter"/>
</dbReference>
<dbReference type="EMBL" id="HBHW01044161">
    <property type="protein sequence ID" value="CAE0066221.1"/>
    <property type="molecule type" value="Transcribed_RNA"/>
</dbReference>
<organism evidence="6">
    <name type="scientific">Rhodosorus marinus</name>
    <dbReference type="NCBI Taxonomy" id="101924"/>
    <lineage>
        <taxon>Eukaryota</taxon>
        <taxon>Rhodophyta</taxon>
        <taxon>Stylonematophyceae</taxon>
        <taxon>Stylonematales</taxon>
        <taxon>Stylonemataceae</taxon>
        <taxon>Rhodosorus</taxon>
    </lineage>
</organism>
<dbReference type="InterPro" id="IPR056443">
    <property type="entry name" value="AEP_C962R"/>
</dbReference>
<proteinExistence type="predicted"/>
<dbReference type="GO" id="GO:0009411">
    <property type="term" value="P:response to UV"/>
    <property type="evidence" value="ECO:0007669"/>
    <property type="project" value="TreeGrafter"/>
</dbReference>
<dbReference type="AlphaFoldDB" id="A0A7S3AC05"/>
<dbReference type="GO" id="GO:0003887">
    <property type="term" value="F:DNA-directed DNA polymerase activity"/>
    <property type="evidence" value="ECO:0007669"/>
    <property type="project" value="UniProtKB-EC"/>
</dbReference>
<dbReference type="PANTHER" id="PTHR31399">
    <property type="entry name" value="DNA-DIRECTED PRIMASE / POLYMERASE PROTEIN"/>
    <property type="match status" value="1"/>
</dbReference>
<evidence type="ECO:0000256" key="2">
    <source>
        <dbReference type="ARBA" id="ARBA00044677"/>
    </source>
</evidence>
<accession>A0A7S3AC05</accession>
<dbReference type="GO" id="GO:0005634">
    <property type="term" value="C:nucleus"/>
    <property type="evidence" value="ECO:0007669"/>
    <property type="project" value="TreeGrafter"/>
</dbReference>
<reference evidence="6" key="1">
    <citation type="submission" date="2021-01" db="EMBL/GenBank/DDBJ databases">
        <authorList>
            <person name="Corre E."/>
            <person name="Pelletier E."/>
            <person name="Niang G."/>
            <person name="Scheremetjew M."/>
            <person name="Finn R."/>
            <person name="Kale V."/>
            <person name="Holt S."/>
            <person name="Cochrane G."/>
            <person name="Meng A."/>
            <person name="Brown T."/>
            <person name="Cohen L."/>
        </authorList>
    </citation>
    <scope>NUCLEOTIDE SEQUENCE</scope>
    <source>
        <strain evidence="6">CCMP 769</strain>
    </source>
</reference>
<dbReference type="Pfam" id="PF03121">
    <property type="entry name" value="Herpes_UL52"/>
    <property type="match status" value="1"/>
</dbReference>
<gene>
    <name evidence="6" type="ORF">RMAR00112_LOCUS34293</name>
</gene>
<evidence type="ECO:0000256" key="4">
    <source>
        <dbReference type="ARBA" id="ARBA00047303"/>
    </source>
</evidence>
<comment type="catalytic activity">
    <reaction evidence="4">
        <text>DNA(n) + a 2'-deoxyribonucleoside 5'-triphosphate = DNA(n+1) + diphosphate</text>
        <dbReference type="Rhea" id="RHEA:22508"/>
        <dbReference type="Rhea" id="RHEA-COMP:17339"/>
        <dbReference type="Rhea" id="RHEA-COMP:17340"/>
        <dbReference type="ChEBI" id="CHEBI:33019"/>
        <dbReference type="ChEBI" id="CHEBI:61560"/>
        <dbReference type="ChEBI" id="CHEBI:173112"/>
        <dbReference type="EC" id="2.7.7.7"/>
    </reaction>
    <physiologicalReaction direction="left-to-right" evidence="4">
        <dbReference type="Rhea" id="RHEA:22509"/>
    </physiologicalReaction>
</comment>
<evidence type="ECO:0000256" key="1">
    <source>
        <dbReference type="ARBA" id="ARBA00026139"/>
    </source>
</evidence>
<evidence type="ECO:0000259" key="5">
    <source>
        <dbReference type="Pfam" id="PF23162"/>
    </source>
</evidence>
<name>A0A7S3AC05_9RHOD</name>
<dbReference type="InterPro" id="IPR044917">
    <property type="entry name" value="PRIMPOL"/>
</dbReference>
<dbReference type="PANTHER" id="PTHR31399:SF0">
    <property type="entry name" value="DNA-DIRECTED PRIMASE_POLYMERASE PROTEIN"/>
    <property type="match status" value="1"/>
</dbReference>
<comment type="catalytic activity">
    <reaction evidence="2">
        <text>ssDNA + n NTP = ssDNA/pppN(pN)n-1 hybrid + (n-1) diphosphate.</text>
        <dbReference type="EC" id="2.7.7.102"/>
    </reaction>
</comment>
<dbReference type="GO" id="GO:0031297">
    <property type="term" value="P:replication fork processing"/>
    <property type="evidence" value="ECO:0007669"/>
    <property type="project" value="TreeGrafter"/>
</dbReference>
<dbReference type="Pfam" id="PF23162">
    <property type="entry name" value="AEP_C962R"/>
    <property type="match status" value="1"/>
</dbReference>
<dbReference type="GO" id="GO:0042276">
    <property type="term" value="P:error-prone translesion synthesis"/>
    <property type="evidence" value="ECO:0007669"/>
    <property type="project" value="InterPro"/>
</dbReference>
<evidence type="ECO:0000313" key="6">
    <source>
        <dbReference type="EMBL" id="CAE0066221.1"/>
    </source>
</evidence>
<protein>
    <recommendedName>
        <fullName evidence="1">DNA-directed primase/polymerase protein</fullName>
        <ecNumber evidence="3">2.7.7.102</ecNumber>
    </recommendedName>
</protein>